<accession>A0AAV4B5U2</accession>
<organism evidence="2 3">
    <name type="scientific">Plakobranchus ocellatus</name>
    <dbReference type="NCBI Taxonomy" id="259542"/>
    <lineage>
        <taxon>Eukaryota</taxon>
        <taxon>Metazoa</taxon>
        <taxon>Spiralia</taxon>
        <taxon>Lophotrochozoa</taxon>
        <taxon>Mollusca</taxon>
        <taxon>Gastropoda</taxon>
        <taxon>Heterobranchia</taxon>
        <taxon>Euthyneura</taxon>
        <taxon>Panpulmonata</taxon>
        <taxon>Sacoglossa</taxon>
        <taxon>Placobranchoidea</taxon>
        <taxon>Plakobranchidae</taxon>
        <taxon>Plakobranchus</taxon>
    </lineage>
</organism>
<reference evidence="2 3" key="1">
    <citation type="journal article" date="2021" name="Elife">
        <title>Chloroplast acquisition without the gene transfer in kleptoplastic sea slugs, Plakobranchus ocellatus.</title>
        <authorList>
            <person name="Maeda T."/>
            <person name="Takahashi S."/>
            <person name="Yoshida T."/>
            <person name="Shimamura S."/>
            <person name="Takaki Y."/>
            <person name="Nagai Y."/>
            <person name="Toyoda A."/>
            <person name="Suzuki Y."/>
            <person name="Arimoto A."/>
            <person name="Ishii H."/>
            <person name="Satoh N."/>
            <person name="Nishiyama T."/>
            <person name="Hasebe M."/>
            <person name="Maruyama T."/>
            <person name="Minagawa J."/>
            <person name="Obokata J."/>
            <person name="Shigenobu S."/>
        </authorList>
    </citation>
    <scope>NUCLEOTIDE SEQUENCE [LARGE SCALE GENOMIC DNA]</scope>
</reference>
<evidence type="ECO:0000256" key="1">
    <source>
        <dbReference type="SAM" id="SignalP"/>
    </source>
</evidence>
<evidence type="ECO:0008006" key="4">
    <source>
        <dbReference type="Google" id="ProtNLM"/>
    </source>
</evidence>
<evidence type="ECO:0000313" key="3">
    <source>
        <dbReference type="Proteomes" id="UP000735302"/>
    </source>
</evidence>
<gene>
    <name evidence="2" type="ORF">PoB_004064800</name>
</gene>
<proteinExistence type="predicted"/>
<comment type="caution">
    <text evidence="2">The sequence shown here is derived from an EMBL/GenBank/DDBJ whole genome shotgun (WGS) entry which is preliminary data.</text>
</comment>
<feature type="signal peptide" evidence="1">
    <location>
        <begin position="1"/>
        <end position="23"/>
    </location>
</feature>
<dbReference type="EMBL" id="BLXT01004527">
    <property type="protein sequence ID" value="GFO14143.1"/>
    <property type="molecule type" value="Genomic_DNA"/>
</dbReference>
<dbReference type="Proteomes" id="UP000735302">
    <property type="component" value="Unassembled WGS sequence"/>
</dbReference>
<keyword evidence="1" id="KW-0732">Signal</keyword>
<evidence type="ECO:0000313" key="2">
    <source>
        <dbReference type="EMBL" id="GFO14143.1"/>
    </source>
</evidence>
<dbReference type="AlphaFoldDB" id="A0AAV4B5U2"/>
<feature type="chain" id="PRO_5044011085" description="Secreted protein" evidence="1">
    <location>
        <begin position="24"/>
        <end position="74"/>
    </location>
</feature>
<sequence length="74" mass="8322">MKISWAALKCLCVFLRYFDITNTAATSPIAYGWKRQPASISGQNSRKVKHNDDARFGALTCKAPELRRFDLQSG</sequence>
<name>A0AAV4B5U2_9GAST</name>
<keyword evidence="3" id="KW-1185">Reference proteome</keyword>
<protein>
    <recommendedName>
        <fullName evidence="4">Secreted protein</fullName>
    </recommendedName>
</protein>